<evidence type="ECO:0008006" key="4">
    <source>
        <dbReference type="Google" id="ProtNLM"/>
    </source>
</evidence>
<feature type="compositionally biased region" description="Polar residues" evidence="1">
    <location>
        <begin position="72"/>
        <end position="81"/>
    </location>
</feature>
<name>A0A059BAG7_EUCGR</name>
<feature type="signal peptide" evidence="2">
    <location>
        <begin position="1"/>
        <end position="37"/>
    </location>
</feature>
<feature type="region of interest" description="Disordered" evidence="1">
    <location>
        <begin position="58"/>
        <end position="81"/>
    </location>
</feature>
<evidence type="ECO:0000256" key="2">
    <source>
        <dbReference type="SAM" id="SignalP"/>
    </source>
</evidence>
<proteinExistence type="predicted"/>
<dbReference type="EMBL" id="KK198759">
    <property type="protein sequence ID" value="KCW63108.1"/>
    <property type="molecule type" value="Genomic_DNA"/>
</dbReference>
<organism evidence="3">
    <name type="scientific">Eucalyptus grandis</name>
    <name type="common">Flooded gum</name>
    <dbReference type="NCBI Taxonomy" id="71139"/>
    <lineage>
        <taxon>Eukaryota</taxon>
        <taxon>Viridiplantae</taxon>
        <taxon>Streptophyta</taxon>
        <taxon>Embryophyta</taxon>
        <taxon>Tracheophyta</taxon>
        <taxon>Spermatophyta</taxon>
        <taxon>Magnoliopsida</taxon>
        <taxon>eudicotyledons</taxon>
        <taxon>Gunneridae</taxon>
        <taxon>Pentapetalae</taxon>
        <taxon>rosids</taxon>
        <taxon>malvids</taxon>
        <taxon>Myrtales</taxon>
        <taxon>Myrtaceae</taxon>
        <taxon>Myrtoideae</taxon>
        <taxon>Eucalypteae</taxon>
        <taxon>Eucalyptus</taxon>
    </lineage>
</organism>
<reference evidence="3" key="1">
    <citation type="submission" date="2013-07" db="EMBL/GenBank/DDBJ databases">
        <title>The genome of Eucalyptus grandis.</title>
        <authorList>
            <person name="Schmutz J."/>
            <person name="Hayes R."/>
            <person name="Myburg A."/>
            <person name="Tuskan G."/>
            <person name="Grattapaglia D."/>
            <person name="Rokhsar D.S."/>
        </authorList>
    </citation>
    <scope>NUCLEOTIDE SEQUENCE</scope>
    <source>
        <tissue evidence="3">Leaf extractions</tissue>
    </source>
</reference>
<evidence type="ECO:0000313" key="3">
    <source>
        <dbReference type="EMBL" id="KCW63108.1"/>
    </source>
</evidence>
<gene>
    <name evidence="3" type="ORF">EUGRSUZ_G00716</name>
</gene>
<protein>
    <recommendedName>
        <fullName evidence="4">Secreted protein</fullName>
    </recommendedName>
</protein>
<sequence>MAETEQFLRGEKSKTPNRLCLIFSFFWFFFFLCPVSAQQLMEAKAVVWFTHRDAPSRRKERGSRAIPGGGEQTTSPMMGCY</sequence>
<dbReference type="AlphaFoldDB" id="A0A059BAG7"/>
<dbReference type="InParanoid" id="A0A059BAG7"/>
<keyword evidence="2" id="KW-0732">Signal</keyword>
<accession>A0A059BAG7</accession>
<evidence type="ECO:0000256" key="1">
    <source>
        <dbReference type="SAM" id="MobiDB-lite"/>
    </source>
</evidence>
<dbReference type="Gramene" id="KCW63108">
    <property type="protein sequence ID" value="KCW63108"/>
    <property type="gene ID" value="EUGRSUZ_G00716"/>
</dbReference>
<feature type="chain" id="PRO_5001573251" description="Secreted protein" evidence="2">
    <location>
        <begin position="38"/>
        <end position="81"/>
    </location>
</feature>